<gene>
    <name evidence="2" type="ORF">C0169_01290</name>
</gene>
<dbReference type="PANTHER" id="PTHR30399:SF1">
    <property type="entry name" value="UTP PYROPHOSPHATASE"/>
    <property type="match status" value="1"/>
</dbReference>
<dbReference type="InterPro" id="IPR002725">
    <property type="entry name" value="YgjP-like_metallopeptidase"/>
</dbReference>
<name>A0A2N7QG66_9BACT</name>
<proteinExistence type="predicted"/>
<dbReference type="PANTHER" id="PTHR30399">
    <property type="entry name" value="UNCHARACTERIZED PROTEIN YGJP"/>
    <property type="match status" value="1"/>
</dbReference>
<evidence type="ECO:0000313" key="2">
    <source>
        <dbReference type="EMBL" id="PMP97975.1"/>
    </source>
</evidence>
<accession>A0A2N7QG66</accession>
<evidence type="ECO:0000313" key="3">
    <source>
        <dbReference type="Proteomes" id="UP000235619"/>
    </source>
</evidence>
<feature type="domain" description="YgjP-like metallopeptidase" evidence="1">
    <location>
        <begin position="14"/>
        <end position="216"/>
    </location>
</feature>
<dbReference type="EMBL" id="PNJD01000079">
    <property type="protein sequence ID" value="PMP97975.1"/>
    <property type="molecule type" value="Genomic_DNA"/>
</dbReference>
<comment type="caution">
    <text evidence="2">The sequence shown here is derived from an EMBL/GenBank/DDBJ whole genome shotgun (WGS) entry which is preliminary data.</text>
</comment>
<dbReference type="Proteomes" id="UP000235619">
    <property type="component" value="Unassembled WGS sequence"/>
</dbReference>
<reference evidence="2 3" key="1">
    <citation type="submission" date="2018-01" db="EMBL/GenBank/DDBJ databases">
        <title>Metagenomic assembled genomes from two thermal pools in the Uzon Caldera, Kamchatka, Russia.</title>
        <authorList>
            <person name="Wilkins L."/>
            <person name="Ettinger C."/>
        </authorList>
    </citation>
    <scope>NUCLEOTIDE SEQUENCE [LARGE SCALE GENOMIC DNA]</scope>
    <source>
        <strain evidence="2">ARK-04</strain>
    </source>
</reference>
<dbReference type="Pfam" id="PF01863">
    <property type="entry name" value="YgjP-like"/>
    <property type="match status" value="1"/>
</dbReference>
<dbReference type="InterPro" id="IPR053136">
    <property type="entry name" value="UTP_pyrophosphatase-like"/>
</dbReference>
<dbReference type="AlphaFoldDB" id="A0A2N7QG66"/>
<dbReference type="CDD" id="cd07344">
    <property type="entry name" value="M48_yhfN_like"/>
    <property type="match status" value="1"/>
</dbReference>
<dbReference type="Gene3D" id="3.30.2010.10">
    <property type="entry name" value="Metalloproteases ('zincins'), catalytic domain"/>
    <property type="match status" value="1"/>
</dbReference>
<protein>
    <submittedName>
        <fullName evidence="2">M48 family peptidase</fullName>
    </submittedName>
</protein>
<sequence length="223" mass="26307">MSIKIDKILRSKRRTISLQIIEGAKLVVKAPYYVTDVDIDKVVEKYAEWIERKKSELIEKNSKVLEKKFCDGEEFFYLGNLFKLKIADFQAKPIIFNNGFYIAKNHLPQAKSILTNWYKNRAREIFSERATFYSHLTGLKFNKLRISSAKTNWGSCSYKNTLSLSWRLIMAPIDIIDYVVVHEIIHIIIKNHSKEFWSKVEGLVPNYKEKRKWLKEFGHELIV</sequence>
<evidence type="ECO:0000259" key="1">
    <source>
        <dbReference type="Pfam" id="PF01863"/>
    </source>
</evidence>
<organism evidence="2 3">
    <name type="scientific">Thermodesulfobacterium geofontis</name>
    <dbReference type="NCBI Taxonomy" id="1295609"/>
    <lineage>
        <taxon>Bacteria</taxon>
        <taxon>Pseudomonadati</taxon>
        <taxon>Thermodesulfobacteriota</taxon>
        <taxon>Thermodesulfobacteria</taxon>
        <taxon>Thermodesulfobacteriales</taxon>
        <taxon>Thermodesulfobacteriaceae</taxon>
        <taxon>Thermodesulfobacterium</taxon>
    </lineage>
</organism>